<dbReference type="SUPFAM" id="SSF55298">
    <property type="entry name" value="YjgF-like"/>
    <property type="match status" value="1"/>
</dbReference>
<dbReference type="AlphaFoldDB" id="A0A327Q9I0"/>
<protein>
    <submittedName>
        <fullName evidence="1">Enamine deaminase RidA (YjgF/YER057c/UK114 family)</fullName>
    </submittedName>
</protein>
<gene>
    <name evidence="1" type="ORF">LX64_04055</name>
</gene>
<proteinExistence type="predicted"/>
<reference evidence="1 2" key="1">
    <citation type="submission" date="2018-06" db="EMBL/GenBank/DDBJ databases">
        <title>Genomic Encyclopedia of Archaeal and Bacterial Type Strains, Phase II (KMG-II): from individual species to whole genera.</title>
        <authorList>
            <person name="Goeker M."/>
        </authorList>
    </citation>
    <scope>NUCLEOTIDE SEQUENCE [LARGE SCALE GENOMIC DNA]</scope>
    <source>
        <strain evidence="1 2">DSM 23857</strain>
    </source>
</reference>
<dbReference type="Pfam" id="PF01042">
    <property type="entry name" value="Ribonuc_L-PSP"/>
    <property type="match status" value="1"/>
</dbReference>
<sequence>MTTKIHTTSNPGNIFNPQPFGFSHVAQVPANAKIIYIAGQGGESDTQGTLSNDFRTQVACALQNLRTALQSAGADLQHIAKLTTLVVDHSQEKLQIIIEEWKKAWPDELYPVNTLIPVPRLALDGMLVEIDATAVVTA</sequence>
<dbReference type="CDD" id="cd00448">
    <property type="entry name" value="YjgF_YER057c_UK114_family"/>
    <property type="match status" value="1"/>
</dbReference>
<evidence type="ECO:0000313" key="1">
    <source>
        <dbReference type="EMBL" id="RAJ00352.1"/>
    </source>
</evidence>
<dbReference type="EMBL" id="QLLL01000008">
    <property type="protein sequence ID" value="RAJ00352.1"/>
    <property type="molecule type" value="Genomic_DNA"/>
</dbReference>
<comment type="caution">
    <text evidence="1">The sequence shown here is derived from an EMBL/GenBank/DDBJ whole genome shotgun (WGS) entry which is preliminary data.</text>
</comment>
<organism evidence="1 2">
    <name type="scientific">Chitinophaga skermanii</name>
    <dbReference type="NCBI Taxonomy" id="331697"/>
    <lineage>
        <taxon>Bacteria</taxon>
        <taxon>Pseudomonadati</taxon>
        <taxon>Bacteroidota</taxon>
        <taxon>Chitinophagia</taxon>
        <taxon>Chitinophagales</taxon>
        <taxon>Chitinophagaceae</taxon>
        <taxon>Chitinophaga</taxon>
    </lineage>
</organism>
<name>A0A327Q9I0_9BACT</name>
<dbReference type="PANTHER" id="PTHR43857:SF1">
    <property type="entry name" value="YJGH FAMILY PROTEIN"/>
    <property type="match status" value="1"/>
</dbReference>
<dbReference type="InterPro" id="IPR006175">
    <property type="entry name" value="YjgF/YER057c/UK114"/>
</dbReference>
<dbReference type="InterPro" id="IPR035959">
    <property type="entry name" value="RutC-like_sf"/>
</dbReference>
<accession>A0A327Q9I0</accession>
<dbReference type="Proteomes" id="UP000249547">
    <property type="component" value="Unassembled WGS sequence"/>
</dbReference>
<dbReference type="OrthoDB" id="573013at2"/>
<evidence type="ECO:0000313" key="2">
    <source>
        <dbReference type="Proteomes" id="UP000249547"/>
    </source>
</evidence>
<dbReference type="RefSeq" id="WP_111599475.1">
    <property type="nucleotide sequence ID" value="NZ_QLLL01000008.1"/>
</dbReference>
<dbReference type="Gene3D" id="3.30.1330.40">
    <property type="entry name" value="RutC-like"/>
    <property type="match status" value="1"/>
</dbReference>
<keyword evidence="2" id="KW-1185">Reference proteome</keyword>
<dbReference type="PANTHER" id="PTHR43857">
    <property type="entry name" value="BLR7761 PROTEIN"/>
    <property type="match status" value="1"/>
</dbReference>